<proteinExistence type="predicted"/>
<feature type="compositionally biased region" description="Basic and acidic residues" evidence="1">
    <location>
        <begin position="197"/>
        <end position="217"/>
    </location>
</feature>
<feature type="compositionally biased region" description="Basic and acidic residues" evidence="1">
    <location>
        <begin position="861"/>
        <end position="872"/>
    </location>
</feature>
<feature type="compositionally biased region" description="Acidic residues" evidence="1">
    <location>
        <begin position="412"/>
        <end position="421"/>
    </location>
</feature>
<feature type="compositionally biased region" description="Low complexity" evidence="1">
    <location>
        <begin position="584"/>
        <end position="602"/>
    </location>
</feature>
<feature type="compositionally biased region" description="Low complexity" evidence="1">
    <location>
        <begin position="90"/>
        <end position="102"/>
    </location>
</feature>
<feature type="compositionally biased region" description="Acidic residues" evidence="1">
    <location>
        <begin position="1005"/>
        <end position="1015"/>
    </location>
</feature>
<dbReference type="Proteomes" id="UP000215335">
    <property type="component" value="Unassembled WGS sequence"/>
</dbReference>
<dbReference type="EMBL" id="NNAY01000470">
    <property type="protein sequence ID" value="OXU28147.1"/>
    <property type="molecule type" value="Genomic_DNA"/>
</dbReference>
<feature type="compositionally biased region" description="Basic and acidic residues" evidence="1">
    <location>
        <begin position="767"/>
        <end position="806"/>
    </location>
</feature>
<evidence type="ECO:0000259" key="2">
    <source>
        <dbReference type="Pfam" id="PF15255"/>
    </source>
</evidence>
<sequence>MSSTRLKSEEIYNRERVPSDSLFVGRSSDNSTNESADQQQQQREQPSSLLEDVSEHEDVFGPPPLPKSYDAPRQKSKVASLFDDSDSGDDLFGSASPGSRSLRSSERTPSKTTTTSQNQPQTKSKGLFDDDDDLFGPKDAPDVDLFGSAPAKSSSKAGEGLFDDLADGGLFEKPKEKSKLQVSSLFGEAEDPLFGESSKKSSEKESKGLFKEPEKKKPAVSSKGLFEDPKDGDLFANVAKPAAVAEKSSSSSFKNIFEDTSDSDLFGSSSKNILDKNIVVDQSSDSLFSDSKEPSDLFDTKDTEASEEKSRKKEPSLKGLLEEKPKEQAKPNKLTTSIFDDSDDDEDLFGSVSKKSTGSNYSSLFGSDKNINIAKKMEEEKKVKTEKAPEKKLEEPPPVSAKPKALEKSSIFDDDDDDDDLFGEKKRKKEPSKSNKSAKDEVKKNTESKTKTEGEPDIASKKAIFTEIKQKLEKHKLEQTGGRPVKSDSSVVDGGVISKKEPPKTLKIQMPMTEESPASSTQQPSKKPLVSGKIKNLMGKMGDLKILSPTDTPPFFRKSNEEKSSGSNEDEQEVAGDLASSEASTPSLLSGGSSPHTSGTNSRARDSPSLKSDNTEVAISFDEPAQVETLASTASKSRARISAKRRPQSRQARQSALRHSGIDFDIVDASSTSATIDQSNGDVHLDVDRLLPSSRTEASERSSRQESGAHTDDKSEISASRNTTGNLLSPSTDEEDLFDVPPDLPEDPAAKEESLFGRAPILSPIETVEKPTSRRKAETTNKESEPANKTKESHKEQENKEVKEESTSCAPLDPLRDNSHDPLKDPSSLFAFVTKTPSPEKNQGLLLNEDDDSLFSSSSKSTDKPSEKKSKPGLDLFIDDDDDDTSSNDLFSSSKAKIKKPLKDTKIDLFDDVAAEDDDDSLFGSATKKSELQKIKESPAALSTVSSAGPKVEEKNESKSKEDAKKQSKIKTVTKDIFDNSSDDDDIFAGSKKTIPKKKPKSLFDDEEDDADDDNIFGKPKSSSTKDSKAALNKDRPVIKKAVTRDLKKTAEKIVEDPLSMLQED</sequence>
<feature type="compositionally biased region" description="Polar residues" evidence="1">
    <location>
        <begin position="353"/>
        <end position="365"/>
    </location>
</feature>
<feature type="compositionally biased region" description="Low complexity" evidence="1">
    <location>
        <begin position="148"/>
        <end position="157"/>
    </location>
</feature>
<gene>
    <name evidence="3" type="ORF">TSAR_006962</name>
</gene>
<feature type="compositionally biased region" description="Basic and acidic residues" evidence="1">
    <location>
        <begin position="290"/>
        <end position="330"/>
    </location>
</feature>
<feature type="compositionally biased region" description="Low complexity" evidence="1">
    <location>
        <begin position="649"/>
        <end position="658"/>
    </location>
</feature>
<dbReference type="Pfam" id="PF15255">
    <property type="entry name" value="CAP-ZIP_m"/>
    <property type="match status" value="1"/>
</dbReference>
<feature type="compositionally biased region" description="Low complexity" evidence="1">
    <location>
        <begin position="487"/>
        <end position="497"/>
    </location>
</feature>
<feature type="region of interest" description="Disordered" evidence="1">
    <location>
        <begin position="918"/>
        <end position="1034"/>
    </location>
</feature>
<feature type="region of interest" description="Disordered" evidence="1">
    <location>
        <begin position="284"/>
        <end position="462"/>
    </location>
</feature>
<accession>A0A232FCS8</accession>
<feature type="compositionally biased region" description="Acidic residues" evidence="1">
    <location>
        <begin position="877"/>
        <end position="886"/>
    </location>
</feature>
<feature type="compositionally biased region" description="Basic and acidic residues" evidence="1">
    <location>
        <begin position="697"/>
        <end position="716"/>
    </location>
</feature>
<feature type="region of interest" description="Disordered" evidence="1">
    <location>
        <begin position="475"/>
        <end position="895"/>
    </location>
</feature>
<evidence type="ECO:0000313" key="3">
    <source>
        <dbReference type="EMBL" id="OXU28147.1"/>
    </source>
</evidence>
<comment type="caution">
    <text evidence="3">The sequence shown here is derived from an EMBL/GenBank/DDBJ whole genome shotgun (WGS) entry which is preliminary data.</text>
</comment>
<feature type="compositionally biased region" description="Polar residues" evidence="1">
    <location>
        <begin position="717"/>
        <end position="731"/>
    </location>
</feature>
<feature type="compositionally biased region" description="Basic and acidic residues" evidence="1">
    <location>
        <begin position="1"/>
        <end position="18"/>
    </location>
</feature>
<dbReference type="OrthoDB" id="751084at2759"/>
<keyword evidence="4" id="KW-1185">Reference proteome</keyword>
<dbReference type="STRING" id="543379.A0A232FCS8"/>
<reference evidence="3 4" key="1">
    <citation type="journal article" date="2017" name="Curr. Biol.">
        <title>The Evolution of Venom by Co-option of Single-Copy Genes.</title>
        <authorList>
            <person name="Martinson E.O."/>
            <person name="Mrinalini"/>
            <person name="Kelkar Y.D."/>
            <person name="Chang C.H."/>
            <person name="Werren J.H."/>
        </authorList>
    </citation>
    <scope>NUCLEOTIDE SEQUENCE [LARGE SCALE GENOMIC DNA]</scope>
    <source>
        <strain evidence="3 4">Alberta</strain>
        <tissue evidence="3">Whole body</tissue>
    </source>
</reference>
<feature type="compositionally biased region" description="Basic residues" evidence="1">
    <location>
        <begin position="637"/>
        <end position="648"/>
    </location>
</feature>
<feature type="compositionally biased region" description="Polar residues" evidence="1">
    <location>
        <begin position="110"/>
        <end position="124"/>
    </location>
</feature>
<dbReference type="AlphaFoldDB" id="A0A232FCS8"/>
<feature type="domain" description="FAM21/CAPZIP" evidence="2">
    <location>
        <begin position="585"/>
        <end position="670"/>
    </location>
</feature>
<feature type="compositionally biased region" description="Basic and acidic residues" evidence="1">
    <location>
        <begin position="814"/>
        <end position="824"/>
    </location>
</feature>
<feature type="compositionally biased region" description="Polar residues" evidence="1">
    <location>
        <begin position="669"/>
        <end position="681"/>
    </location>
</feature>
<evidence type="ECO:0000256" key="1">
    <source>
        <dbReference type="SAM" id="MobiDB-lite"/>
    </source>
</evidence>
<feature type="compositionally biased region" description="Basic and acidic residues" evidence="1">
    <location>
        <begin position="375"/>
        <end position="395"/>
    </location>
</feature>
<feature type="compositionally biased region" description="Basic and acidic residues" evidence="1">
    <location>
        <begin position="431"/>
        <end position="460"/>
    </location>
</feature>
<protein>
    <recommendedName>
        <fullName evidence="2">FAM21/CAPZIP domain-containing protein</fullName>
    </recommendedName>
</protein>
<evidence type="ECO:0000313" key="4">
    <source>
        <dbReference type="Proteomes" id="UP000215335"/>
    </source>
</evidence>
<feature type="region of interest" description="Disordered" evidence="1">
    <location>
        <begin position="1"/>
        <end position="174"/>
    </location>
</feature>
<feature type="compositionally biased region" description="Basic and acidic residues" evidence="1">
    <location>
        <begin position="1024"/>
        <end position="1034"/>
    </location>
</feature>
<feature type="compositionally biased region" description="Basic and acidic residues" evidence="1">
    <location>
        <begin position="951"/>
        <end position="966"/>
    </location>
</feature>
<feature type="region of interest" description="Disordered" evidence="1">
    <location>
        <begin position="191"/>
        <end position="233"/>
    </location>
</feature>
<organism evidence="3 4">
    <name type="scientific">Trichomalopsis sarcophagae</name>
    <dbReference type="NCBI Taxonomy" id="543379"/>
    <lineage>
        <taxon>Eukaryota</taxon>
        <taxon>Metazoa</taxon>
        <taxon>Ecdysozoa</taxon>
        <taxon>Arthropoda</taxon>
        <taxon>Hexapoda</taxon>
        <taxon>Insecta</taxon>
        <taxon>Pterygota</taxon>
        <taxon>Neoptera</taxon>
        <taxon>Endopterygota</taxon>
        <taxon>Hymenoptera</taxon>
        <taxon>Apocrita</taxon>
        <taxon>Proctotrupomorpha</taxon>
        <taxon>Chalcidoidea</taxon>
        <taxon>Pteromalidae</taxon>
        <taxon>Pteromalinae</taxon>
        <taxon>Trichomalopsis</taxon>
    </lineage>
</organism>
<name>A0A232FCS8_9HYME</name>
<feature type="compositionally biased region" description="Polar residues" evidence="1">
    <location>
        <begin position="516"/>
        <end position="525"/>
    </location>
</feature>
<feature type="compositionally biased region" description="Polar residues" evidence="1">
    <location>
        <begin position="27"/>
        <end position="48"/>
    </location>
</feature>
<dbReference type="InterPro" id="IPR029341">
    <property type="entry name" value="FAM21/CAPZIP"/>
</dbReference>
<feature type="compositionally biased region" description="Basic and acidic residues" evidence="1">
    <location>
        <begin position="928"/>
        <end position="937"/>
    </location>
</feature>